<dbReference type="Proteomes" id="UP000190675">
    <property type="component" value="Chromosome I"/>
</dbReference>
<dbReference type="OrthoDB" id="1550740at2"/>
<dbReference type="AlphaFoldDB" id="A0A1M5R8L3"/>
<accession>A0A1M5R8L3</accession>
<proteinExistence type="predicted"/>
<dbReference type="RefSeq" id="WP_079569335.1">
    <property type="nucleotide sequence ID" value="NZ_LT670818.1"/>
</dbReference>
<dbReference type="EMBL" id="LT670818">
    <property type="protein sequence ID" value="SHH22399.1"/>
    <property type="molecule type" value="Genomic_DNA"/>
</dbReference>
<gene>
    <name evidence="1" type="ORF">SAMN05444169_6400</name>
</gene>
<name>A0A1M5R8L3_9BRAD</name>
<evidence type="ECO:0000313" key="2">
    <source>
        <dbReference type="Proteomes" id="UP000190675"/>
    </source>
</evidence>
<protein>
    <submittedName>
        <fullName evidence="1">Uncharacterized protein</fullName>
    </submittedName>
</protein>
<organism evidence="1 2">
    <name type="scientific">Bradyrhizobium erythrophlei</name>
    <dbReference type="NCBI Taxonomy" id="1437360"/>
    <lineage>
        <taxon>Bacteria</taxon>
        <taxon>Pseudomonadati</taxon>
        <taxon>Pseudomonadota</taxon>
        <taxon>Alphaproteobacteria</taxon>
        <taxon>Hyphomicrobiales</taxon>
        <taxon>Nitrobacteraceae</taxon>
        <taxon>Bradyrhizobium</taxon>
    </lineage>
</organism>
<sequence>MVSTDHFRQELLAQLGRAATRGRIDILINSGELCRSTARDGSGHGSCCDAMQEEFKMGDTLLLDQTNGAGMTIRYLLPRAN</sequence>
<reference evidence="1 2" key="1">
    <citation type="submission" date="2016-11" db="EMBL/GenBank/DDBJ databases">
        <authorList>
            <person name="Jaros S."/>
            <person name="Januszkiewicz K."/>
            <person name="Wedrychowicz H."/>
        </authorList>
    </citation>
    <scope>NUCLEOTIDE SEQUENCE [LARGE SCALE GENOMIC DNA]</scope>
    <source>
        <strain evidence="1 2">GAS242</strain>
    </source>
</reference>
<evidence type="ECO:0000313" key="1">
    <source>
        <dbReference type="EMBL" id="SHH22399.1"/>
    </source>
</evidence>